<evidence type="ECO:0000256" key="1">
    <source>
        <dbReference type="SAM" id="SignalP"/>
    </source>
</evidence>
<accession>A0A7W7A9U0</accession>
<keyword evidence="1" id="KW-0732">Signal</keyword>
<name>A0A7W7A9U0_9SPHN</name>
<comment type="caution">
    <text evidence="2">The sequence shown here is derived from an EMBL/GenBank/DDBJ whole genome shotgun (WGS) entry which is preliminary data.</text>
</comment>
<reference evidence="2 3" key="1">
    <citation type="submission" date="2020-08" db="EMBL/GenBank/DDBJ databases">
        <title>Genomic Encyclopedia of Type Strains, Phase IV (KMG-IV): sequencing the most valuable type-strain genomes for metagenomic binning, comparative biology and taxonomic classification.</title>
        <authorList>
            <person name="Goeker M."/>
        </authorList>
    </citation>
    <scope>NUCLEOTIDE SEQUENCE [LARGE SCALE GENOMIC DNA]</scope>
    <source>
        <strain evidence="2 3">DSM 17507</strain>
    </source>
</reference>
<evidence type="ECO:0000313" key="2">
    <source>
        <dbReference type="EMBL" id="MBB4613078.1"/>
    </source>
</evidence>
<organism evidence="2 3">
    <name type="scientific">Novosphingobium taihuense</name>
    <dbReference type="NCBI Taxonomy" id="260085"/>
    <lineage>
        <taxon>Bacteria</taxon>
        <taxon>Pseudomonadati</taxon>
        <taxon>Pseudomonadota</taxon>
        <taxon>Alphaproteobacteria</taxon>
        <taxon>Sphingomonadales</taxon>
        <taxon>Sphingomonadaceae</taxon>
        <taxon>Novosphingobium</taxon>
    </lineage>
</organism>
<feature type="signal peptide" evidence="1">
    <location>
        <begin position="1"/>
        <end position="21"/>
    </location>
</feature>
<keyword evidence="3" id="KW-1185">Reference proteome</keyword>
<dbReference type="Proteomes" id="UP000538566">
    <property type="component" value="Unassembled WGS sequence"/>
</dbReference>
<protein>
    <submittedName>
        <fullName evidence="2">Uncharacterized protein</fullName>
    </submittedName>
</protein>
<dbReference type="RefSeq" id="WP_144905261.1">
    <property type="nucleotide sequence ID" value="NZ_JACHOA010000002.1"/>
</dbReference>
<gene>
    <name evidence="2" type="ORF">GGR37_001337</name>
</gene>
<sequence length="290" mass="32382">MILRKLLSVAAFLVLPTAGFAEEGQDAFIKDMVRLVGKAHPTGEVKTSGDDWQEIRIDFPGEDDDRIVNIGRIWTYCQAVAKSDCKDAKEEFARKSALRPPEGKLSDLRVTVRDQVYYDYVRGPSSQGYRPAAKAMDAYARQIGDDLYEFLVLDSPETIALAGPEALKKLSISEDEAWRIAERQTAEKLPPLPTVEQLRENAVAFEEYEYLGSLLVQRDGFAELARELGPDLFVTAVSDGFVFVGLMPDGEGLQRFSKTVADDCAAQQRCISPNIYRFRDGQWRIATGTN</sequence>
<feature type="chain" id="PRO_5030781089" evidence="1">
    <location>
        <begin position="22"/>
        <end position="290"/>
    </location>
</feature>
<dbReference type="AlphaFoldDB" id="A0A7W7A9U0"/>
<proteinExistence type="predicted"/>
<dbReference type="EMBL" id="JACHOA010000002">
    <property type="protein sequence ID" value="MBB4613078.1"/>
    <property type="molecule type" value="Genomic_DNA"/>
</dbReference>
<evidence type="ECO:0000313" key="3">
    <source>
        <dbReference type="Proteomes" id="UP000538566"/>
    </source>
</evidence>
<dbReference type="OrthoDB" id="7595109at2"/>